<evidence type="ECO:0000256" key="5">
    <source>
        <dbReference type="ARBA" id="ARBA00022853"/>
    </source>
</evidence>
<evidence type="ECO:0000256" key="6">
    <source>
        <dbReference type="ARBA" id="ARBA00023242"/>
    </source>
</evidence>
<evidence type="ECO:0000313" key="9">
    <source>
        <dbReference type="EMBL" id="TPP59881.1"/>
    </source>
</evidence>
<keyword evidence="4" id="KW-0677">Repeat</keyword>
<dbReference type="GO" id="GO:0000417">
    <property type="term" value="C:HIR complex"/>
    <property type="evidence" value="ECO:0007669"/>
    <property type="project" value="TreeGrafter"/>
</dbReference>
<evidence type="ECO:0000259" key="8">
    <source>
        <dbReference type="Pfam" id="PF24105"/>
    </source>
</evidence>
<accession>A0A504YHD1</accession>
<keyword evidence="6" id="KW-0539">Nucleus</keyword>
<evidence type="ECO:0000256" key="2">
    <source>
        <dbReference type="ARBA" id="ARBA00007306"/>
    </source>
</evidence>
<dbReference type="Proteomes" id="UP000316759">
    <property type="component" value="Unassembled WGS sequence"/>
</dbReference>
<dbReference type="Gene3D" id="2.130.10.10">
    <property type="entry name" value="YVTN repeat-like/Quinoprotein amine dehydrogenase"/>
    <property type="match status" value="2"/>
</dbReference>
<dbReference type="OrthoDB" id="1741719at2759"/>
<feature type="repeat" description="WD" evidence="7">
    <location>
        <begin position="136"/>
        <end position="167"/>
    </location>
</feature>
<dbReference type="GO" id="GO:0006338">
    <property type="term" value="P:chromatin remodeling"/>
    <property type="evidence" value="ECO:0007669"/>
    <property type="project" value="TreeGrafter"/>
</dbReference>
<evidence type="ECO:0000313" key="10">
    <source>
        <dbReference type="Proteomes" id="UP000316759"/>
    </source>
</evidence>
<organism evidence="9 10">
    <name type="scientific">Fasciola gigantica</name>
    <name type="common">Giant liver fluke</name>
    <dbReference type="NCBI Taxonomy" id="46835"/>
    <lineage>
        <taxon>Eukaryota</taxon>
        <taxon>Metazoa</taxon>
        <taxon>Spiralia</taxon>
        <taxon>Lophotrochozoa</taxon>
        <taxon>Platyhelminthes</taxon>
        <taxon>Trematoda</taxon>
        <taxon>Digenea</taxon>
        <taxon>Plagiorchiida</taxon>
        <taxon>Echinostomata</taxon>
        <taxon>Echinostomatoidea</taxon>
        <taxon>Fasciolidae</taxon>
        <taxon>Fasciola</taxon>
    </lineage>
</organism>
<dbReference type="InterPro" id="IPR015943">
    <property type="entry name" value="WD40/YVTN_repeat-like_dom_sf"/>
</dbReference>
<dbReference type="PANTHER" id="PTHR13831:SF0">
    <property type="entry name" value="PROTEIN HIRA"/>
    <property type="match status" value="1"/>
</dbReference>
<feature type="repeat" description="WD" evidence="7">
    <location>
        <begin position="187"/>
        <end position="218"/>
    </location>
</feature>
<dbReference type="STRING" id="46835.A0A504YHD1"/>
<keyword evidence="3 7" id="KW-0853">WD repeat</keyword>
<keyword evidence="10" id="KW-1185">Reference proteome</keyword>
<dbReference type="AlphaFoldDB" id="A0A504YHD1"/>
<dbReference type="GO" id="GO:0005634">
    <property type="term" value="C:nucleus"/>
    <property type="evidence" value="ECO:0007669"/>
    <property type="project" value="UniProtKB-SubCell"/>
</dbReference>
<dbReference type="PROSITE" id="PS50082">
    <property type="entry name" value="WD_REPEATS_2"/>
    <property type="match status" value="3"/>
</dbReference>
<dbReference type="InterPro" id="IPR031120">
    <property type="entry name" value="HIR1-like"/>
</dbReference>
<evidence type="ECO:0000256" key="4">
    <source>
        <dbReference type="ARBA" id="ARBA00022737"/>
    </source>
</evidence>
<protein>
    <submittedName>
        <fullName evidence="9">Putative histone transcription regulator hira wd repeat superfamily protein</fullName>
    </submittedName>
</protein>
<dbReference type="InterPro" id="IPR001680">
    <property type="entry name" value="WD40_rpt"/>
</dbReference>
<evidence type="ECO:0000256" key="1">
    <source>
        <dbReference type="ARBA" id="ARBA00004123"/>
    </source>
</evidence>
<comment type="similarity">
    <text evidence="2">Belongs to the WD repeat HIR1 family.</text>
</comment>
<dbReference type="InterPro" id="IPR055410">
    <property type="entry name" value="Beta-prop_CAF1B_HIR1"/>
</dbReference>
<dbReference type="EMBL" id="SUNJ01010133">
    <property type="protein sequence ID" value="TPP59881.1"/>
    <property type="molecule type" value="Genomic_DNA"/>
</dbReference>
<dbReference type="PANTHER" id="PTHR13831">
    <property type="entry name" value="MEMBER OF THE HIR1 FAMILY OF WD-REPEAT PROTEINS"/>
    <property type="match status" value="1"/>
</dbReference>
<comment type="caution">
    <text evidence="9">The sequence shown here is derived from an EMBL/GenBank/DDBJ whole genome shotgun (WGS) entry which is preliminary data.</text>
</comment>
<keyword evidence="5" id="KW-0156">Chromatin regulator</keyword>
<dbReference type="GO" id="GO:0006351">
    <property type="term" value="P:DNA-templated transcription"/>
    <property type="evidence" value="ECO:0007669"/>
    <property type="project" value="InterPro"/>
</dbReference>
<dbReference type="GO" id="GO:0031491">
    <property type="term" value="F:nucleosome binding"/>
    <property type="evidence" value="ECO:0007669"/>
    <property type="project" value="TreeGrafter"/>
</dbReference>
<feature type="repeat" description="WD" evidence="7">
    <location>
        <begin position="74"/>
        <end position="115"/>
    </location>
</feature>
<proteinExistence type="inferred from homology"/>
<feature type="domain" description="CAF1B/HIR1 beta-propeller" evidence="8">
    <location>
        <begin position="23"/>
        <end position="237"/>
    </location>
</feature>
<dbReference type="PROSITE" id="PS50294">
    <property type="entry name" value="WD_REPEATS_REGION"/>
    <property type="match status" value="3"/>
</dbReference>
<dbReference type="SUPFAM" id="SSF50978">
    <property type="entry name" value="WD40 repeat-like"/>
    <property type="match status" value="1"/>
</dbReference>
<name>A0A504YHD1_FASGI</name>
<sequence>MRLLKPLWVTHGSLSKDQNIDRPIYSLDVHPDGSRLATGGVIDTCGVVILWNMVPIRNPSLEMDASTPRKLFQMDSHQACVNCVRWSPSGRWLASAGMDKVIMIWTRTAATSRQTTVFGSKEQTKFTEHWRCSSVLRGHTGDIIDLAWSQDGRKLASASVDNNVIVWCRLSTATGAAPGQFSLLTTLRGHRGFVKGVAWDPIGRYLATQGDDVAVNVWRTSDWQIEANIKKPFAKATGQSQVMRISWSLDGSTIAAPHAINNGFPTAKLIDRTNWMPSLDLVGHRKHVTCAVSSGSHFLLL</sequence>
<evidence type="ECO:0000256" key="7">
    <source>
        <dbReference type="PROSITE-ProRule" id="PRU00221"/>
    </source>
</evidence>
<gene>
    <name evidence="9" type="ORF">FGIG_01480</name>
</gene>
<reference evidence="9 10" key="1">
    <citation type="submission" date="2019-04" db="EMBL/GenBank/DDBJ databases">
        <title>Annotation for the trematode Fasciola gigantica.</title>
        <authorList>
            <person name="Choi Y.-J."/>
        </authorList>
    </citation>
    <scope>NUCLEOTIDE SEQUENCE [LARGE SCALE GENOMIC DNA]</scope>
    <source>
        <strain evidence="9">Uganda_cow_1</strain>
    </source>
</reference>
<dbReference type="InterPro" id="IPR036322">
    <property type="entry name" value="WD40_repeat_dom_sf"/>
</dbReference>
<dbReference type="GO" id="GO:0000785">
    <property type="term" value="C:chromatin"/>
    <property type="evidence" value="ECO:0007669"/>
    <property type="project" value="TreeGrafter"/>
</dbReference>
<evidence type="ECO:0000256" key="3">
    <source>
        <dbReference type="ARBA" id="ARBA00022574"/>
    </source>
</evidence>
<dbReference type="Pfam" id="PF24105">
    <property type="entry name" value="Beta-prop_CAF1B_HIR1"/>
    <property type="match status" value="1"/>
</dbReference>
<comment type="subcellular location">
    <subcellularLocation>
        <location evidence="1">Nucleus</location>
    </subcellularLocation>
</comment>
<dbReference type="SMART" id="SM00320">
    <property type="entry name" value="WD40"/>
    <property type="match status" value="4"/>
</dbReference>